<comment type="caution">
    <text evidence="2">The sequence shown here is derived from an EMBL/GenBank/DDBJ whole genome shotgun (WGS) entry which is preliminary data.</text>
</comment>
<dbReference type="Proteomes" id="UP000735302">
    <property type="component" value="Unassembled WGS sequence"/>
</dbReference>
<evidence type="ECO:0000313" key="3">
    <source>
        <dbReference type="Proteomes" id="UP000735302"/>
    </source>
</evidence>
<evidence type="ECO:0000256" key="1">
    <source>
        <dbReference type="SAM" id="MobiDB-lite"/>
    </source>
</evidence>
<protein>
    <submittedName>
        <fullName evidence="2">Uncharacterized protein</fullName>
    </submittedName>
</protein>
<dbReference type="EMBL" id="BLXT01003753">
    <property type="protein sequence ID" value="GFO05837.1"/>
    <property type="molecule type" value="Genomic_DNA"/>
</dbReference>
<evidence type="ECO:0000313" key="2">
    <source>
        <dbReference type="EMBL" id="GFO05837.1"/>
    </source>
</evidence>
<sequence>MVERKEGSFAHRNNRAGEAFEFADREKKAFEDIDMGASAQQGDERLSDPALGQGTGGSARTRDRRIPADRTAVSPTTELSIAQLPRSMAK</sequence>
<organism evidence="2 3">
    <name type="scientific">Plakobranchus ocellatus</name>
    <dbReference type="NCBI Taxonomy" id="259542"/>
    <lineage>
        <taxon>Eukaryota</taxon>
        <taxon>Metazoa</taxon>
        <taxon>Spiralia</taxon>
        <taxon>Lophotrochozoa</taxon>
        <taxon>Mollusca</taxon>
        <taxon>Gastropoda</taxon>
        <taxon>Heterobranchia</taxon>
        <taxon>Euthyneura</taxon>
        <taxon>Panpulmonata</taxon>
        <taxon>Sacoglossa</taxon>
        <taxon>Placobranchoidea</taxon>
        <taxon>Plakobranchidae</taxon>
        <taxon>Plakobranchus</taxon>
    </lineage>
</organism>
<feature type="region of interest" description="Disordered" evidence="1">
    <location>
        <begin position="33"/>
        <end position="90"/>
    </location>
</feature>
<gene>
    <name evidence="2" type="ORF">PoB_003234200</name>
</gene>
<dbReference type="AlphaFoldDB" id="A0AAV4AFN1"/>
<proteinExistence type="predicted"/>
<keyword evidence="3" id="KW-1185">Reference proteome</keyword>
<accession>A0AAV4AFN1</accession>
<name>A0AAV4AFN1_9GAST</name>
<reference evidence="2 3" key="1">
    <citation type="journal article" date="2021" name="Elife">
        <title>Chloroplast acquisition without the gene transfer in kleptoplastic sea slugs, Plakobranchus ocellatus.</title>
        <authorList>
            <person name="Maeda T."/>
            <person name="Takahashi S."/>
            <person name="Yoshida T."/>
            <person name="Shimamura S."/>
            <person name="Takaki Y."/>
            <person name="Nagai Y."/>
            <person name="Toyoda A."/>
            <person name="Suzuki Y."/>
            <person name="Arimoto A."/>
            <person name="Ishii H."/>
            <person name="Satoh N."/>
            <person name="Nishiyama T."/>
            <person name="Hasebe M."/>
            <person name="Maruyama T."/>
            <person name="Minagawa J."/>
            <person name="Obokata J."/>
            <person name="Shigenobu S."/>
        </authorList>
    </citation>
    <scope>NUCLEOTIDE SEQUENCE [LARGE SCALE GENOMIC DNA]</scope>
</reference>
<feature type="region of interest" description="Disordered" evidence="1">
    <location>
        <begin position="1"/>
        <end position="21"/>
    </location>
</feature>